<dbReference type="Pfam" id="PF17963">
    <property type="entry name" value="Big_9"/>
    <property type="match status" value="1"/>
</dbReference>
<evidence type="ECO:0000313" key="4">
    <source>
        <dbReference type="Proteomes" id="UP000501849"/>
    </source>
</evidence>
<protein>
    <recommendedName>
        <fullName evidence="5">Peptidase</fullName>
    </recommendedName>
</protein>
<reference evidence="3 4" key="1">
    <citation type="submission" date="2019-04" db="EMBL/GenBank/DDBJ databases">
        <title>Draft, Whole-Genome Sequence of the Anthracene-degrading Mycobacterium frederiksbergense LB501T, Isolated from a Polycyclic Aromatic Hydrocarbon (PAH)-Contaminated Soil.</title>
        <authorList>
            <person name="Augelletti F."/>
        </authorList>
    </citation>
    <scope>NUCLEOTIDE SEQUENCE [LARGE SCALE GENOMIC DNA]</scope>
    <source>
        <strain evidence="3 4">LB 501T</strain>
    </source>
</reference>
<gene>
    <name evidence="3" type="ORF">EXE63_21700</name>
</gene>
<sequence>MRHWLAVGAASAGLTATLWGLSLAGPEMAVAGADDGVSSSSDSAGGANESSTDRSGATTGARPPGPDGDAADDGRAATTRPNPVDSGRDAEKDEEQDRDTETAEAADPDDDEDSVSAAEDADPTSEIVSRASATSAAPASARSSARSADRSEADGVAQKFATAASDPAVEPPEAPAAPVVTAASAEAETPASDVEILTPAQSAVVSLDRPSFGRQLVASQISALMGTGRTLISILPVADPFKSWLYGSLSGTRRTLFNQAPWLSPTQITAEGDLPIVGTLGAVDLEGDRIRFAIVTGPVSGTVVIEDDGTFTYTPNSGFTGVDNFTVSATDLGTHINLLDPFRSASTRAALLVNQSAVTFVFNYTTGSQYWSPEARSALQRAATNLMGQFIVSTPVVVTYDITGENSSGTNTLASVDSPLIGSGAGFFPTVVQHKLLTGVDANGVAPDGEINWNFSYPWAFGDFVSGLQYDFTTVAMHELLHSFGFMSYVQPSTTATQRAWTLYDGFLQNSGGADLIGADFRFDPTLVAALTGAGGGVYFGGAGAVDAYGTLVPLYAPSSWVAGSSISHLDGTVFTGSDRQLMNPQVPAGPGVRTLSDVERAIMQDLGYTLAPMDMTSALALVGFVFLRRQRAKSVC</sequence>
<evidence type="ECO:0008006" key="5">
    <source>
        <dbReference type="Google" id="ProtNLM"/>
    </source>
</evidence>
<feature type="region of interest" description="Disordered" evidence="1">
    <location>
        <begin position="31"/>
        <end position="193"/>
    </location>
</feature>
<dbReference type="RefSeq" id="WP_168143642.1">
    <property type="nucleotide sequence ID" value="NZ_CP038799.1"/>
</dbReference>
<dbReference type="EMBL" id="CP038799">
    <property type="protein sequence ID" value="QIV83210.1"/>
    <property type="molecule type" value="Genomic_DNA"/>
</dbReference>
<dbReference type="Gene3D" id="2.60.40.3440">
    <property type="match status" value="1"/>
</dbReference>
<evidence type="ECO:0000256" key="2">
    <source>
        <dbReference type="SAM" id="SignalP"/>
    </source>
</evidence>
<dbReference type="AlphaFoldDB" id="A0A6H0S7S7"/>
<proteinExistence type="predicted"/>
<feature type="signal peptide" evidence="2">
    <location>
        <begin position="1"/>
        <end position="24"/>
    </location>
</feature>
<feature type="compositionally biased region" description="Low complexity" evidence="1">
    <location>
        <begin position="31"/>
        <end position="47"/>
    </location>
</feature>
<feature type="compositionally biased region" description="Low complexity" evidence="1">
    <location>
        <begin position="129"/>
        <end position="146"/>
    </location>
</feature>
<keyword evidence="4" id="KW-1185">Reference proteome</keyword>
<dbReference type="Proteomes" id="UP000501849">
    <property type="component" value="Chromosome"/>
</dbReference>
<organism evidence="3 4">
    <name type="scientific">Mycolicibacterium frederiksbergense</name>
    <dbReference type="NCBI Taxonomy" id="117567"/>
    <lineage>
        <taxon>Bacteria</taxon>
        <taxon>Bacillati</taxon>
        <taxon>Actinomycetota</taxon>
        <taxon>Actinomycetes</taxon>
        <taxon>Mycobacteriales</taxon>
        <taxon>Mycobacteriaceae</taxon>
        <taxon>Mycolicibacterium</taxon>
    </lineage>
</organism>
<feature type="compositionally biased region" description="Low complexity" evidence="1">
    <location>
        <begin position="176"/>
        <end position="193"/>
    </location>
</feature>
<dbReference type="KEGG" id="mfre:EXE63_21700"/>
<name>A0A6H0S7S7_9MYCO</name>
<evidence type="ECO:0000313" key="3">
    <source>
        <dbReference type="EMBL" id="QIV83210.1"/>
    </source>
</evidence>
<feature type="chain" id="PRO_5039565402" description="Peptidase" evidence="2">
    <location>
        <begin position="25"/>
        <end position="637"/>
    </location>
</feature>
<accession>A0A6H0S7S7</accession>
<evidence type="ECO:0000256" key="1">
    <source>
        <dbReference type="SAM" id="MobiDB-lite"/>
    </source>
</evidence>
<feature type="compositionally biased region" description="Acidic residues" evidence="1">
    <location>
        <begin position="92"/>
        <end position="123"/>
    </location>
</feature>
<keyword evidence="2" id="KW-0732">Signal</keyword>